<dbReference type="InterPro" id="IPR001870">
    <property type="entry name" value="B30.2/SPRY"/>
</dbReference>
<dbReference type="AlphaFoldDB" id="A0A183BRF2"/>
<feature type="compositionally biased region" description="Low complexity" evidence="1">
    <location>
        <begin position="164"/>
        <end position="174"/>
    </location>
</feature>
<dbReference type="InterPro" id="IPR003877">
    <property type="entry name" value="SPRY_dom"/>
</dbReference>
<dbReference type="InterPro" id="IPR044736">
    <property type="entry name" value="Gid1/RanBPM/SPLA_SPRY"/>
</dbReference>
<dbReference type="WBParaSite" id="GPLIN_000318800">
    <property type="protein sequence ID" value="GPLIN_000318800"/>
    <property type="gene ID" value="GPLIN_000318800"/>
</dbReference>
<protein>
    <submittedName>
        <fullName evidence="4">B30.2/SPRY domain-containing protein</fullName>
    </submittedName>
</protein>
<feature type="region of interest" description="Disordered" evidence="1">
    <location>
        <begin position="1"/>
        <end position="20"/>
    </location>
</feature>
<dbReference type="InterPro" id="IPR013320">
    <property type="entry name" value="ConA-like_dom_sf"/>
</dbReference>
<name>A0A183BRF2_GLOPA</name>
<organism evidence="3 4">
    <name type="scientific">Globodera pallida</name>
    <name type="common">Potato cyst nematode worm</name>
    <name type="synonym">Heterodera pallida</name>
    <dbReference type="NCBI Taxonomy" id="36090"/>
    <lineage>
        <taxon>Eukaryota</taxon>
        <taxon>Metazoa</taxon>
        <taxon>Ecdysozoa</taxon>
        <taxon>Nematoda</taxon>
        <taxon>Chromadorea</taxon>
        <taxon>Rhabditida</taxon>
        <taxon>Tylenchina</taxon>
        <taxon>Tylenchomorpha</taxon>
        <taxon>Tylenchoidea</taxon>
        <taxon>Heteroderidae</taxon>
        <taxon>Heteroderinae</taxon>
        <taxon>Globodera</taxon>
    </lineage>
</organism>
<sequence>MNSPTADDAGFDFVTENGEMDTLAVERGKAIEEEKEGKHGVAGTEKAQTKSDELEQNEQPQNQKEHCAQIGESNKLVGPSADAESTQKCPVSASTAPARNGITPGGGWAATPVYLAGGMAQFAPMVYPSHYYGYPTCAPQTFAAQTLAAPAKAKSMENANGTTLGNGTNLANGTKLGKSTKLGNGTKLGSGTKISPIPALQTTEHCTVINQQAARANVVASGEEHRKPLTELEQLFLICPKNRWNSADCHPALSIIRPDCLTVFWHEPADALLVASVRADLMIPRHHCGLFYFEVKVEKMSKLCRFGLVPKSVPLNNSCLSYSYKSDGTFWGHNVPGCDFVTNWPYVTNKEHKFGVGDVVGCGLNLATRQMIYTLNGKRLDTTDLLVHQSDLYPFISLKDAADRVKANFGPHFKFNLAEEYLITNQ</sequence>
<dbReference type="SMART" id="SM00449">
    <property type="entry name" value="SPRY"/>
    <property type="match status" value="1"/>
</dbReference>
<evidence type="ECO:0000313" key="3">
    <source>
        <dbReference type="Proteomes" id="UP000050741"/>
    </source>
</evidence>
<dbReference type="SUPFAM" id="SSF49899">
    <property type="entry name" value="Concanavalin A-like lectins/glucanases"/>
    <property type="match status" value="1"/>
</dbReference>
<feature type="domain" description="B30.2/SPRY" evidence="2">
    <location>
        <begin position="222"/>
        <end position="414"/>
    </location>
</feature>
<dbReference type="Gene3D" id="2.60.120.920">
    <property type="match status" value="1"/>
</dbReference>
<accession>A0A183BRF2</accession>
<feature type="compositionally biased region" description="Basic and acidic residues" evidence="1">
    <location>
        <begin position="29"/>
        <end position="39"/>
    </location>
</feature>
<evidence type="ECO:0000259" key="2">
    <source>
        <dbReference type="PROSITE" id="PS50188"/>
    </source>
</evidence>
<feature type="region of interest" description="Disordered" evidence="1">
    <location>
        <begin position="164"/>
        <end position="183"/>
    </location>
</feature>
<feature type="region of interest" description="Disordered" evidence="1">
    <location>
        <begin position="76"/>
        <end position="95"/>
    </location>
</feature>
<feature type="region of interest" description="Disordered" evidence="1">
    <location>
        <begin position="29"/>
        <end position="65"/>
    </location>
</feature>
<proteinExistence type="predicted"/>
<keyword evidence="3" id="KW-1185">Reference proteome</keyword>
<dbReference type="CDD" id="cd12885">
    <property type="entry name" value="SPRY_RanBP_like"/>
    <property type="match status" value="1"/>
</dbReference>
<dbReference type="InterPro" id="IPR043136">
    <property type="entry name" value="B30.2/SPRY_sf"/>
</dbReference>
<dbReference type="Proteomes" id="UP000050741">
    <property type="component" value="Unassembled WGS sequence"/>
</dbReference>
<dbReference type="Pfam" id="PF00622">
    <property type="entry name" value="SPRY"/>
    <property type="match status" value="1"/>
</dbReference>
<dbReference type="PROSITE" id="PS50188">
    <property type="entry name" value="B302_SPRY"/>
    <property type="match status" value="1"/>
</dbReference>
<evidence type="ECO:0000313" key="4">
    <source>
        <dbReference type="WBParaSite" id="GPLIN_000318800"/>
    </source>
</evidence>
<evidence type="ECO:0000256" key="1">
    <source>
        <dbReference type="SAM" id="MobiDB-lite"/>
    </source>
</evidence>
<feature type="compositionally biased region" description="Polar residues" evidence="1">
    <location>
        <begin position="83"/>
        <end position="95"/>
    </location>
</feature>
<reference evidence="4" key="2">
    <citation type="submission" date="2016-06" db="UniProtKB">
        <authorList>
            <consortium name="WormBaseParasite"/>
        </authorList>
    </citation>
    <scope>IDENTIFICATION</scope>
</reference>
<reference evidence="3" key="1">
    <citation type="submission" date="2014-05" db="EMBL/GenBank/DDBJ databases">
        <title>The genome and life-stage specific transcriptomes of Globodera pallida elucidate key aspects of plant parasitism by a cyst nematode.</title>
        <authorList>
            <person name="Cotton J.A."/>
            <person name="Lilley C.J."/>
            <person name="Jones L.M."/>
            <person name="Kikuchi T."/>
            <person name="Reid A.J."/>
            <person name="Thorpe P."/>
            <person name="Tsai I.J."/>
            <person name="Beasley H."/>
            <person name="Blok V."/>
            <person name="Cock P.J.A."/>
            <person name="Van den Akker S.E."/>
            <person name="Holroyd N."/>
            <person name="Hunt M."/>
            <person name="Mantelin S."/>
            <person name="Naghra H."/>
            <person name="Pain A."/>
            <person name="Palomares-Rius J.E."/>
            <person name="Zarowiecki M."/>
            <person name="Berriman M."/>
            <person name="Jones J.T."/>
            <person name="Urwin P.E."/>
        </authorList>
    </citation>
    <scope>NUCLEOTIDE SEQUENCE [LARGE SCALE GENOMIC DNA]</scope>
    <source>
        <strain evidence="3">Lindley</strain>
    </source>
</reference>